<comment type="caution">
    <text evidence="1">The sequence shown here is derived from an EMBL/GenBank/DDBJ whole genome shotgun (WGS) entry which is preliminary data.</text>
</comment>
<dbReference type="EMBL" id="JAULSW010000001">
    <property type="protein sequence ID" value="KAK3395289.1"/>
    <property type="molecule type" value="Genomic_DNA"/>
</dbReference>
<reference evidence="1" key="2">
    <citation type="submission" date="2023-06" db="EMBL/GenBank/DDBJ databases">
        <authorList>
            <consortium name="Lawrence Berkeley National Laboratory"/>
            <person name="Haridas S."/>
            <person name="Hensen N."/>
            <person name="Bonometti L."/>
            <person name="Westerberg I."/>
            <person name="Brannstrom I.O."/>
            <person name="Guillou S."/>
            <person name="Cros-Aarteil S."/>
            <person name="Calhoun S."/>
            <person name="Kuo A."/>
            <person name="Mondo S."/>
            <person name="Pangilinan J."/>
            <person name="Riley R."/>
            <person name="LaButti K."/>
            <person name="Andreopoulos B."/>
            <person name="Lipzen A."/>
            <person name="Chen C."/>
            <person name="Yanf M."/>
            <person name="Daum C."/>
            <person name="Ng V."/>
            <person name="Clum A."/>
            <person name="Steindorff A."/>
            <person name="Ohm R."/>
            <person name="Martin F."/>
            <person name="Silar P."/>
            <person name="Natvig D."/>
            <person name="Lalanne C."/>
            <person name="Gautier V."/>
            <person name="Ament-velasquez S.L."/>
            <person name="Kruys A."/>
            <person name="Hutchinson M.I."/>
            <person name="Powell A.J."/>
            <person name="Barry K."/>
            <person name="Miller A.N."/>
            <person name="Grigoriev I.V."/>
            <person name="Debuchy R."/>
            <person name="Gladieux P."/>
            <person name="Thoren M.H."/>
            <person name="Johannesson H."/>
        </authorList>
    </citation>
    <scope>NUCLEOTIDE SEQUENCE</scope>
    <source>
        <strain evidence="1">CBS 232.78</strain>
    </source>
</reference>
<evidence type="ECO:0000313" key="1">
    <source>
        <dbReference type="EMBL" id="KAK3395289.1"/>
    </source>
</evidence>
<evidence type="ECO:0000313" key="2">
    <source>
        <dbReference type="Proteomes" id="UP001285441"/>
    </source>
</evidence>
<dbReference type="Proteomes" id="UP001285441">
    <property type="component" value="Unassembled WGS sequence"/>
</dbReference>
<gene>
    <name evidence="1" type="ORF">B0H63DRAFT_518353</name>
</gene>
<proteinExistence type="predicted"/>
<organism evidence="1 2">
    <name type="scientific">Podospora didyma</name>
    <dbReference type="NCBI Taxonomy" id="330526"/>
    <lineage>
        <taxon>Eukaryota</taxon>
        <taxon>Fungi</taxon>
        <taxon>Dikarya</taxon>
        <taxon>Ascomycota</taxon>
        <taxon>Pezizomycotina</taxon>
        <taxon>Sordariomycetes</taxon>
        <taxon>Sordariomycetidae</taxon>
        <taxon>Sordariales</taxon>
        <taxon>Podosporaceae</taxon>
        <taxon>Podospora</taxon>
    </lineage>
</organism>
<dbReference type="InterPro" id="IPR023213">
    <property type="entry name" value="CAT-like_dom_sf"/>
</dbReference>
<keyword evidence="2" id="KW-1185">Reference proteome</keyword>
<dbReference type="Gene3D" id="3.30.559.10">
    <property type="entry name" value="Chloramphenicol acetyltransferase-like domain"/>
    <property type="match status" value="1"/>
</dbReference>
<accession>A0AAE0U9B4</accession>
<sequence length="243" mass="26615">MEDKKYILEGQPVTQHKPPVTQVDVFCGLLWLHVIRVRRDCLSGTAITRCATAADIRERYEPNVGGSAGELQKVGEDYMGNMILRIKAKVKQLADACWLIRRAVLKLRDPNYVTHGVKLAKEKGSYDIDQSETGLDFSSWAELGADLEFEIPGTASSSSSYGTSYGTFAGTSSSSSGGNLNLKPDLARKTYSAIDGSMNIMPRRGGARGEDADWEVLFALRVKDMDKICGNDQLGKYLAQPVV</sequence>
<name>A0AAE0U9B4_9PEZI</name>
<protein>
    <submittedName>
        <fullName evidence="1">Uncharacterized protein</fullName>
    </submittedName>
</protein>
<dbReference type="AlphaFoldDB" id="A0AAE0U9B4"/>
<reference evidence="1" key="1">
    <citation type="journal article" date="2023" name="Mol. Phylogenet. Evol.">
        <title>Genome-scale phylogeny and comparative genomics of the fungal order Sordariales.</title>
        <authorList>
            <person name="Hensen N."/>
            <person name="Bonometti L."/>
            <person name="Westerberg I."/>
            <person name="Brannstrom I.O."/>
            <person name="Guillou S."/>
            <person name="Cros-Aarteil S."/>
            <person name="Calhoun S."/>
            <person name="Haridas S."/>
            <person name="Kuo A."/>
            <person name="Mondo S."/>
            <person name="Pangilinan J."/>
            <person name="Riley R."/>
            <person name="LaButti K."/>
            <person name="Andreopoulos B."/>
            <person name="Lipzen A."/>
            <person name="Chen C."/>
            <person name="Yan M."/>
            <person name="Daum C."/>
            <person name="Ng V."/>
            <person name="Clum A."/>
            <person name="Steindorff A."/>
            <person name="Ohm R.A."/>
            <person name="Martin F."/>
            <person name="Silar P."/>
            <person name="Natvig D.O."/>
            <person name="Lalanne C."/>
            <person name="Gautier V."/>
            <person name="Ament-Velasquez S.L."/>
            <person name="Kruys A."/>
            <person name="Hutchinson M.I."/>
            <person name="Powell A.J."/>
            <person name="Barry K."/>
            <person name="Miller A.N."/>
            <person name="Grigoriev I.V."/>
            <person name="Debuchy R."/>
            <person name="Gladieux P."/>
            <person name="Hiltunen Thoren M."/>
            <person name="Johannesson H."/>
        </authorList>
    </citation>
    <scope>NUCLEOTIDE SEQUENCE</scope>
    <source>
        <strain evidence="1">CBS 232.78</strain>
    </source>
</reference>